<dbReference type="Gene3D" id="1.10.10.10">
    <property type="entry name" value="Winged helix-like DNA-binding domain superfamily/Winged helix DNA-binding domain"/>
    <property type="match status" value="1"/>
</dbReference>
<dbReference type="PANTHER" id="PTHR33164:SF57">
    <property type="entry name" value="MARR-FAMILY TRANSCRIPTIONAL REGULATOR"/>
    <property type="match status" value="1"/>
</dbReference>
<dbReference type="SMART" id="SM00347">
    <property type="entry name" value="HTH_MARR"/>
    <property type="match status" value="1"/>
</dbReference>
<dbReference type="AlphaFoldDB" id="A0A918DZN7"/>
<keyword evidence="3" id="KW-1185">Reference proteome</keyword>
<dbReference type="PRINTS" id="PR00598">
    <property type="entry name" value="HTHMARR"/>
</dbReference>
<dbReference type="GO" id="GO:0006950">
    <property type="term" value="P:response to stress"/>
    <property type="evidence" value="ECO:0007669"/>
    <property type="project" value="TreeGrafter"/>
</dbReference>
<dbReference type="SUPFAM" id="SSF46785">
    <property type="entry name" value="Winged helix' DNA-binding domain"/>
    <property type="match status" value="1"/>
</dbReference>
<dbReference type="InterPro" id="IPR000485">
    <property type="entry name" value="AsnC-type_HTH_dom"/>
</dbReference>
<dbReference type="CDD" id="cd00090">
    <property type="entry name" value="HTH_ARSR"/>
    <property type="match status" value="1"/>
</dbReference>
<accession>A0A918DZN7</accession>
<name>A0A918DZN7_9ACTN</name>
<organism evidence="2 3">
    <name type="scientific">Wenjunlia tyrosinilytica</name>
    <dbReference type="NCBI Taxonomy" id="1544741"/>
    <lineage>
        <taxon>Bacteria</taxon>
        <taxon>Bacillati</taxon>
        <taxon>Actinomycetota</taxon>
        <taxon>Actinomycetes</taxon>
        <taxon>Kitasatosporales</taxon>
        <taxon>Streptomycetaceae</taxon>
        <taxon>Wenjunlia</taxon>
    </lineage>
</organism>
<reference evidence="2" key="2">
    <citation type="submission" date="2020-09" db="EMBL/GenBank/DDBJ databases">
        <authorList>
            <person name="Sun Q."/>
            <person name="Zhou Y."/>
        </authorList>
    </citation>
    <scope>NUCLEOTIDE SEQUENCE</scope>
    <source>
        <strain evidence="2">CGMCC 4.7201</strain>
    </source>
</reference>
<comment type="caution">
    <text evidence="2">The sequence shown here is derived from an EMBL/GenBank/DDBJ whole genome shotgun (WGS) entry which is preliminary data.</text>
</comment>
<dbReference type="GO" id="GO:0043565">
    <property type="term" value="F:sequence-specific DNA binding"/>
    <property type="evidence" value="ECO:0007669"/>
    <property type="project" value="InterPro"/>
</dbReference>
<dbReference type="InterPro" id="IPR039422">
    <property type="entry name" value="MarR/SlyA-like"/>
</dbReference>
<dbReference type="GO" id="GO:0003700">
    <property type="term" value="F:DNA-binding transcription factor activity"/>
    <property type="evidence" value="ECO:0007669"/>
    <property type="project" value="InterPro"/>
</dbReference>
<gene>
    <name evidence="2" type="ORF">GCM10012280_41130</name>
</gene>
<dbReference type="PRINTS" id="PR00033">
    <property type="entry name" value="HTHASNC"/>
</dbReference>
<dbReference type="Pfam" id="PF12802">
    <property type="entry name" value="MarR_2"/>
    <property type="match status" value="1"/>
</dbReference>
<dbReference type="PANTHER" id="PTHR33164">
    <property type="entry name" value="TRANSCRIPTIONAL REGULATOR, MARR FAMILY"/>
    <property type="match status" value="1"/>
</dbReference>
<dbReference type="InterPro" id="IPR036388">
    <property type="entry name" value="WH-like_DNA-bd_sf"/>
</dbReference>
<proteinExistence type="predicted"/>
<evidence type="ECO:0000259" key="1">
    <source>
        <dbReference type="PROSITE" id="PS50995"/>
    </source>
</evidence>
<dbReference type="InterPro" id="IPR036390">
    <property type="entry name" value="WH_DNA-bd_sf"/>
</dbReference>
<evidence type="ECO:0000313" key="2">
    <source>
        <dbReference type="EMBL" id="GGO91985.1"/>
    </source>
</evidence>
<dbReference type="Proteomes" id="UP000641932">
    <property type="component" value="Unassembled WGS sequence"/>
</dbReference>
<reference evidence="2" key="1">
    <citation type="journal article" date="2014" name="Int. J. Syst. Evol. Microbiol.">
        <title>Complete genome sequence of Corynebacterium casei LMG S-19264T (=DSM 44701T), isolated from a smear-ripened cheese.</title>
        <authorList>
            <consortium name="US DOE Joint Genome Institute (JGI-PGF)"/>
            <person name="Walter F."/>
            <person name="Albersmeier A."/>
            <person name="Kalinowski J."/>
            <person name="Ruckert C."/>
        </authorList>
    </citation>
    <scope>NUCLEOTIDE SEQUENCE</scope>
    <source>
        <strain evidence="2">CGMCC 4.7201</strain>
    </source>
</reference>
<sequence length="187" mass="20629">MRLRFMAIPFEAHIPNMRAPRTLPAHGNTTCVRGARYCGGVEDDAGRQIAEALGTLLKRATRARLHRTLTEGMGEAVDELTYPLLSALARTGPRSAAELARDVGLDRSGVTRRASRLEDAGLVRREPDPSDRRAALLVLTDHGRRTVEALRRRLADRIAASLSSWPPGEAETFARHLRRFIADGPFT</sequence>
<evidence type="ECO:0000313" key="3">
    <source>
        <dbReference type="Proteomes" id="UP000641932"/>
    </source>
</evidence>
<protein>
    <recommendedName>
        <fullName evidence="1">HTH marR-type domain-containing protein</fullName>
    </recommendedName>
</protein>
<dbReference type="PROSITE" id="PS50995">
    <property type="entry name" value="HTH_MARR_2"/>
    <property type="match status" value="1"/>
</dbReference>
<dbReference type="EMBL" id="BMMS01000017">
    <property type="protein sequence ID" value="GGO91985.1"/>
    <property type="molecule type" value="Genomic_DNA"/>
</dbReference>
<dbReference type="InterPro" id="IPR011991">
    <property type="entry name" value="ArsR-like_HTH"/>
</dbReference>
<feature type="domain" description="HTH marR-type" evidence="1">
    <location>
        <begin position="50"/>
        <end position="182"/>
    </location>
</feature>
<dbReference type="InterPro" id="IPR000835">
    <property type="entry name" value="HTH_MarR-typ"/>
</dbReference>